<dbReference type="STRING" id="1802114.A2719_04575"/>
<dbReference type="AlphaFoldDB" id="A0A1G2G328"/>
<keyword evidence="1" id="KW-0812">Transmembrane</keyword>
<dbReference type="EMBL" id="MHNK01000004">
    <property type="protein sequence ID" value="OGZ44311.1"/>
    <property type="molecule type" value="Genomic_DNA"/>
</dbReference>
<dbReference type="InterPro" id="IPR005182">
    <property type="entry name" value="YdbS-like_PH"/>
</dbReference>
<evidence type="ECO:0000256" key="1">
    <source>
        <dbReference type="SAM" id="Phobius"/>
    </source>
</evidence>
<gene>
    <name evidence="3" type="ORF">A2719_04575</name>
</gene>
<evidence type="ECO:0000313" key="4">
    <source>
        <dbReference type="Proteomes" id="UP000177480"/>
    </source>
</evidence>
<accession>A0A1G2G328</accession>
<comment type="caution">
    <text evidence="3">The sequence shown here is derived from an EMBL/GenBank/DDBJ whole genome shotgun (WGS) entry which is preliminary data.</text>
</comment>
<dbReference type="PANTHER" id="PTHR37938:SF1">
    <property type="entry name" value="BLL0215 PROTEIN"/>
    <property type="match status" value="1"/>
</dbReference>
<dbReference type="PANTHER" id="PTHR37938">
    <property type="entry name" value="BLL0215 PROTEIN"/>
    <property type="match status" value="1"/>
</dbReference>
<evidence type="ECO:0000259" key="2">
    <source>
        <dbReference type="Pfam" id="PF03703"/>
    </source>
</evidence>
<protein>
    <recommendedName>
        <fullName evidence="2">YdbS-like PH domain-containing protein</fullName>
    </recommendedName>
</protein>
<reference evidence="3 4" key="1">
    <citation type="journal article" date="2016" name="Nat. Commun.">
        <title>Thousands of microbial genomes shed light on interconnected biogeochemical processes in an aquifer system.</title>
        <authorList>
            <person name="Anantharaman K."/>
            <person name="Brown C.T."/>
            <person name="Hug L.A."/>
            <person name="Sharon I."/>
            <person name="Castelle C.J."/>
            <person name="Probst A.J."/>
            <person name="Thomas B.C."/>
            <person name="Singh A."/>
            <person name="Wilkins M.J."/>
            <person name="Karaoz U."/>
            <person name="Brodie E.L."/>
            <person name="Williams K.H."/>
            <person name="Hubbard S.S."/>
            <person name="Banfield J.F."/>
        </authorList>
    </citation>
    <scope>NUCLEOTIDE SEQUENCE [LARGE SCALE GENOMIC DNA]</scope>
</reference>
<organism evidence="3 4">
    <name type="scientific">Candidatus Ryanbacteria bacterium RIFCSPHIGHO2_01_FULL_45_22</name>
    <dbReference type="NCBI Taxonomy" id="1802114"/>
    <lineage>
        <taxon>Bacteria</taxon>
        <taxon>Candidatus Ryaniibacteriota</taxon>
    </lineage>
</organism>
<evidence type="ECO:0000313" key="3">
    <source>
        <dbReference type="EMBL" id="OGZ44311.1"/>
    </source>
</evidence>
<feature type="transmembrane region" description="Helical" evidence="1">
    <location>
        <begin position="61"/>
        <end position="84"/>
    </location>
</feature>
<keyword evidence="1" id="KW-0472">Membrane</keyword>
<dbReference type="Proteomes" id="UP000177480">
    <property type="component" value="Unassembled WGS sequence"/>
</dbReference>
<proteinExistence type="predicted"/>
<keyword evidence="1" id="KW-1133">Transmembrane helix</keyword>
<sequence length="177" mass="20579">MPIPSLHLEERERVLLVLHRHWFVLVRELSAVFFMIFAGIMVFSIKSVWYRIVDPVVFDHIISFLLSLYALLILTLLFAIWINYRLDVWIITTKRVIDIEQRGLFNREVSEFLVANIQDITTEVPTMIMTLFGFGNMTIQTAGQKSFTVSEIPRLEEAKKIILACSYAAREISTKVQ</sequence>
<name>A0A1G2G328_9BACT</name>
<feature type="domain" description="YdbS-like PH" evidence="2">
    <location>
        <begin position="89"/>
        <end position="160"/>
    </location>
</feature>
<feature type="transmembrane region" description="Helical" evidence="1">
    <location>
        <begin position="29"/>
        <end position="49"/>
    </location>
</feature>
<dbReference type="Pfam" id="PF03703">
    <property type="entry name" value="bPH_2"/>
    <property type="match status" value="1"/>
</dbReference>